<evidence type="ECO:0000313" key="2">
    <source>
        <dbReference type="EMBL" id="WIV20354.1"/>
    </source>
</evidence>
<keyword evidence="1" id="KW-1133">Transmembrane helix</keyword>
<proteinExistence type="predicted"/>
<protein>
    <submittedName>
        <fullName evidence="2">Uncharacterized protein</fullName>
    </submittedName>
</protein>
<gene>
    <name evidence="2" type="ORF">QPK24_06575</name>
</gene>
<name>A0ABY8X6M4_9BACL</name>
<dbReference type="Proteomes" id="UP001236415">
    <property type="component" value="Chromosome"/>
</dbReference>
<keyword evidence="3" id="KW-1185">Reference proteome</keyword>
<accession>A0ABY8X6M4</accession>
<keyword evidence="1" id="KW-0812">Transmembrane</keyword>
<dbReference type="RefSeq" id="WP_285747210.1">
    <property type="nucleotide sequence ID" value="NZ_CP127162.1"/>
</dbReference>
<reference evidence="2 3" key="1">
    <citation type="submission" date="2023-06" db="EMBL/GenBank/DDBJ databases">
        <title>Paenibacillus polygonum sp. nov., an endophytic bacterium, isolated from Polygonum lapathifolium L. in Nanji Wetland National Nature Reserve, South of Poyang Lake, Jiangxi Province, China.</title>
        <authorList>
            <person name="Yu Z."/>
        </authorList>
    </citation>
    <scope>NUCLEOTIDE SEQUENCE [LARGE SCALE GENOMIC DNA]</scope>
    <source>
        <strain evidence="2 3">C31</strain>
    </source>
</reference>
<feature type="transmembrane region" description="Helical" evidence="1">
    <location>
        <begin position="48"/>
        <end position="69"/>
    </location>
</feature>
<evidence type="ECO:0000313" key="3">
    <source>
        <dbReference type="Proteomes" id="UP001236415"/>
    </source>
</evidence>
<dbReference type="EMBL" id="CP127162">
    <property type="protein sequence ID" value="WIV20354.1"/>
    <property type="molecule type" value="Genomic_DNA"/>
</dbReference>
<keyword evidence="1" id="KW-0472">Membrane</keyword>
<sequence length="75" mass="8767">MIMIVLLCIALLFCVLLIFRMGSQHYLKYFSLLVFFTSTILSLQSDHWRNPLTIVQIISMLSYFYAVAVQKESEN</sequence>
<organism evidence="2 3">
    <name type="scientific">Paenibacillus polygoni</name>
    <dbReference type="NCBI Taxonomy" id="3050112"/>
    <lineage>
        <taxon>Bacteria</taxon>
        <taxon>Bacillati</taxon>
        <taxon>Bacillota</taxon>
        <taxon>Bacilli</taxon>
        <taxon>Bacillales</taxon>
        <taxon>Paenibacillaceae</taxon>
        <taxon>Paenibacillus</taxon>
    </lineage>
</organism>
<evidence type="ECO:0000256" key="1">
    <source>
        <dbReference type="SAM" id="Phobius"/>
    </source>
</evidence>